<dbReference type="EMBL" id="AP018449">
    <property type="protein sequence ID" value="BBB92642.1"/>
    <property type="molecule type" value="Genomic_DNA"/>
</dbReference>
<dbReference type="OrthoDB" id="9903003at2"/>
<keyword evidence="2" id="KW-1185">Reference proteome</keyword>
<evidence type="ECO:0000313" key="2">
    <source>
        <dbReference type="Proteomes" id="UP000276437"/>
    </source>
</evidence>
<name>A0A348ANJ4_9FIRM</name>
<organism evidence="1 2">
    <name type="scientific">Methylomusa anaerophila</name>
    <dbReference type="NCBI Taxonomy" id="1930071"/>
    <lineage>
        <taxon>Bacteria</taxon>
        <taxon>Bacillati</taxon>
        <taxon>Bacillota</taxon>
        <taxon>Negativicutes</taxon>
        <taxon>Selenomonadales</taxon>
        <taxon>Sporomusaceae</taxon>
        <taxon>Methylomusa</taxon>
    </lineage>
</organism>
<dbReference type="Proteomes" id="UP000276437">
    <property type="component" value="Chromosome"/>
</dbReference>
<dbReference type="KEGG" id="mana:MAMMFC1_03337"/>
<gene>
    <name evidence="1" type="ORF">MAMMFC1_03337</name>
</gene>
<accession>A0A348ANJ4</accession>
<dbReference type="RefSeq" id="WP_126309582.1">
    <property type="nucleotide sequence ID" value="NZ_AP018449.1"/>
</dbReference>
<dbReference type="AlphaFoldDB" id="A0A348ANJ4"/>
<reference evidence="1 2" key="1">
    <citation type="journal article" date="2018" name="Int. J. Syst. Evol. Microbiol.">
        <title>Methylomusa anaerophila gen. nov., sp. nov., an anaerobic methanol-utilizing bacterium isolated from a microbial fuel cell.</title>
        <authorList>
            <person name="Amano N."/>
            <person name="Yamamuro A."/>
            <person name="Miyahara M."/>
            <person name="Kouzuma A."/>
            <person name="Abe T."/>
            <person name="Watanabe K."/>
        </authorList>
    </citation>
    <scope>NUCLEOTIDE SEQUENCE [LARGE SCALE GENOMIC DNA]</scope>
    <source>
        <strain evidence="1 2">MMFC1</strain>
    </source>
</reference>
<proteinExistence type="predicted"/>
<evidence type="ECO:0000313" key="1">
    <source>
        <dbReference type="EMBL" id="BBB92642.1"/>
    </source>
</evidence>
<protein>
    <submittedName>
        <fullName evidence="1">Uncharacterized protein</fullName>
    </submittedName>
</protein>
<sequence>MSQTALLVQDEERLQHATNLDMIDYKEAEVSFRVEFCLDYIEQEISRFFNDCTDNVSFYVKRVMAGEEKLYLNSLYTQVVPLAELEAVLEHVKTRIQQELYLCFNIMSPDITNAGKTYNANDVSSLTALAELWMEYQNTMVVMATVTEIADKLWQNSLEHIQPVKLPKKVIEHFKFGSEFMHIIDCDVRQQAGWCRDTLIKRITGVLTNIKLRLIRELSAATAGTFYEILDKSKLNYYPNTAKKNTKRFSNRKNLGNRFNNLVPHLY</sequence>